<evidence type="ECO:0000313" key="3">
    <source>
        <dbReference type="Proteomes" id="UP000644610"/>
    </source>
</evidence>
<feature type="region of interest" description="Disordered" evidence="1">
    <location>
        <begin position="91"/>
        <end position="110"/>
    </location>
</feature>
<proteinExistence type="predicted"/>
<evidence type="ECO:0000313" key="2">
    <source>
        <dbReference type="EMBL" id="GII51215.1"/>
    </source>
</evidence>
<feature type="compositionally biased region" description="Basic residues" evidence="1">
    <location>
        <begin position="27"/>
        <end position="36"/>
    </location>
</feature>
<name>A0A8J3XSJ8_9ACTN</name>
<dbReference type="AlphaFoldDB" id="A0A8J3XSJ8"/>
<accession>A0A8J3XSJ8</accession>
<comment type="caution">
    <text evidence="2">The sequence shown here is derived from an EMBL/GenBank/DDBJ whole genome shotgun (WGS) entry which is preliminary data.</text>
</comment>
<evidence type="ECO:0000256" key="1">
    <source>
        <dbReference type="SAM" id="MobiDB-lite"/>
    </source>
</evidence>
<dbReference type="Proteomes" id="UP000644610">
    <property type="component" value="Unassembled WGS sequence"/>
</dbReference>
<keyword evidence="3" id="KW-1185">Reference proteome</keyword>
<feature type="region of interest" description="Disordered" evidence="1">
    <location>
        <begin position="1"/>
        <end position="37"/>
    </location>
</feature>
<organism evidence="2 3">
    <name type="scientific">Planotetraspora silvatica</name>
    <dbReference type="NCBI Taxonomy" id="234614"/>
    <lineage>
        <taxon>Bacteria</taxon>
        <taxon>Bacillati</taxon>
        <taxon>Actinomycetota</taxon>
        <taxon>Actinomycetes</taxon>
        <taxon>Streptosporangiales</taxon>
        <taxon>Streptosporangiaceae</taxon>
        <taxon>Planotetraspora</taxon>
    </lineage>
</organism>
<reference evidence="2" key="1">
    <citation type="submission" date="2021-01" db="EMBL/GenBank/DDBJ databases">
        <title>Whole genome shotgun sequence of Planotetraspora silvatica NBRC 100141.</title>
        <authorList>
            <person name="Komaki H."/>
            <person name="Tamura T."/>
        </authorList>
    </citation>
    <scope>NUCLEOTIDE SEQUENCE</scope>
    <source>
        <strain evidence="2">NBRC 100141</strain>
    </source>
</reference>
<sequence length="110" mass="12078">MVTPWRPRRERQAGERGGLSGLAHGPRAPHRRHGPARARLDVVLVGLEGDDGVRRGHRELRTARYEDDDPLTVGVKVDGLHRGPECHALFPGEKGTYNPAETGSHILQPA</sequence>
<protein>
    <submittedName>
        <fullName evidence="2">Uncharacterized protein</fullName>
    </submittedName>
</protein>
<dbReference type="EMBL" id="BOOQ01000063">
    <property type="protein sequence ID" value="GII51215.1"/>
    <property type="molecule type" value="Genomic_DNA"/>
</dbReference>
<gene>
    <name evidence="2" type="ORF">Psi02_76390</name>
</gene>